<keyword evidence="5" id="KW-1185">Reference proteome</keyword>
<dbReference type="EnsemblBacteria" id="ABD40919">
    <property type="protein sequence ID" value="ABD40919"/>
    <property type="gene ID" value="Mhun_1171"/>
</dbReference>
<evidence type="ECO:0000256" key="1">
    <source>
        <dbReference type="ARBA" id="ARBA00022741"/>
    </source>
</evidence>
<dbReference type="AlphaFoldDB" id="Q2FNQ1"/>
<evidence type="ECO:0000259" key="3">
    <source>
        <dbReference type="Pfam" id="PF06745"/>
    </source>
</evidence>
<dbReference type="Pfam" id="PF06745">
    <property type="entry name" value="ATPase"/>
    <property type="match status" value="1"/>
</dbReference>
<organism evidence="4 5">
    <name type="scientific">Methanospirillum hungatei JF-1 (strain ATCC 27890 / DSM 864 / NBRC 100397 / JF-1)</name>
    <dbReference type="NCBI Taxonomy" id="323259"/>
    <lineage>
        <taxon>Archaea</taxon>
        <taxon>Methanobacteriati</taxon>
        <taxon>Methanobacteriota</taxon>
        <taxon>Stenosarchaea group</taxon>
        <taxon>Methanomicrobia</taxon>
        <taxon>Methanomicrobiales</taxon>
        <taxon>Methanospirillaceae</taxon>
        <taxon>Methanospirillum</taxon>
    </lineage>
</organism>
<dbReference type="Gene3D" id="3.40.50.300">
    <property type="entry name" value="P-loop containing nucleotide triphosphate hydrolases"/>
    <property type="match status" value="1"/>
</dbReference>
<dbReference type="KEGG" id="mhu:Mhun_1171"/>
<name>Q2FNQ1_METHJ</name>
<keyword evidence="1" id="KW-0547">Nucleotide-binding</keyword>
<evidence type="ECO:0000313" key="4">
    <source>
        <dbReference type="EMBL" id="ABD40919.1"/>
    </source>
</evidence>
<evidence type="ECO:0000256" key="2">
    <source>
        <dbReference type="ARBA" id="ARBA00022840"/>
    </source>
</evidence>
<accession>Q2FNQ1</accession>
<dbReference type="EMBL" id="CP000254">
    <property type="protein sequence ID" value="ABD40919.1"/>
    <property type="molecule type" value="Genomic_DNA"/>
</dbReference>
<proteinExistence type="predicted"/>
<dbReference type="STRING" id="323259.Mhun_1171"/>
<protein>
    <submittedName>
        <fullName evidence="4">HTR-like protein</fullName>
    </submittedName>
</protein>
<gene>
    <name evidence="4" type="ordered locus">Mhun_1171</name>
</gene>
<dbReference type="HOGENOM" id="CLU_053639_1_0_2"/>
<dbReference type="InterPro" id="IPR014774">
    <property type="entry name" value="KaiC-like_dom"/>
</dbReference>
<dbReference type="Proteomes" id="UP000001941">
    <property type="component" value="Chromosome"/>
</dbReference>
<evidence type="ECO:0000313" key="5">
    <source>
        <dbReference type="Proteomes" id="UP000001941"/>
    </source>
</evidence>
<sequence length="288" mass="33273">MKYRYPDLRIMTGIKFEQHMPTGLSTLDPVFDGGIPPGSVVLLKGDIGSGKIEFAYSSMIHLSHLMNRESTDEKVLIPKDICYITVTKRKESILREISQSFHEDFLSHIDRIHFEDLSDIYFDTSLVPITWYSEYDDIIERMTARRKIHDNLLTTLSFTLDDVPNQSLVIIDSLTEIATQYIAAGKWPDLSAYLRGMQRVAKKWNTSFYLILTKGILSPYQEIEVADAMDAVIHFKWEESSSAKRQRVLYIEKFRGVMIHLEDRDLVKFAVKITPERGFEVSNIRVVI</sequence>
<dbReference type="PANTHER" id="PTHR43637:SF2">
    <property type="entry name" value="PROTEIN GVPD 1"/>
    <property type="match status" value="1"/>
</dbReference>
<dbReference type="eggNOG" id="arCOG01172">
    <property type="taxonomic scope" value="Archaea"/>
</dbReference>
<dbReference type="SUPFAM" id="SSF52540">
    <property type="entry name" value="P-loop containing nucleoside triphosphate hydrolases"/>
    <property type="match status" value="1"/>
</dbReference>
<feature type="domain" description="KaiC-like" evidence="3">
    <location>
        <begin position="21"/>
        <end position="262"/>
    </location>
</feature>
<dbReference type="InterPro" id="IPR027417">
    <property type="entry name" value="P-loop_NTPase"/>
</dbReference>
<dbReference type="GO" id="GO:0005524">
    <property type="term" value="F:ATP binding"/>
    <property type="evidence" value="ECO:0007669"/>
    <property type="project" value="UniProtKB-KW"/>
</dbReference>
<keyword evidence="2" id="KW-0067">ATP-binding</keyword>
<reference evidence="5" key="1">
    <citation type="journal article" date="2016" name="Stand. Genomic Sci.">
        <title>Complete genome sequence of Methanospirillum hungatei type strain JF1.</title>
        <authorList>
            <person name="Gunsalus R.P."/>
            <person name="Cook L.E."/>
            <person name="Crable B."/>
            <person name="Rohlin L."/>
            <person name="McDonald E."/>
            <person name="Mouttaki H."/>
            <person name="Sieber J.R."/>
            <person name="Poweleit N."/>
            <person name="Zhou H."/>
            <person name="Lapidus A.L."/>
            <person name="Daligault H.E."/>
            <person name="Land M."/>
            <person name="Gilna P."/>
            <person name="Ivanova N."/>
            <person name="Kyrpides N."/>
            <person name="Culley D.E."/>
            <person name="McInerney M.J."/>
        </authorList>
    </citation>
    <scope>NUCLEOTIDE SEQUENCE [LARGE SCALE GENOMIC DNA]</scope>
    <source>
        <strain evidence="5">ATCC 27890 / DSM 864 / NBRC 100397 / JF-1</strain>
    </source>
</reference>
<dbReference type="PANTHER" id="PTHR43637">
    <property type="entry name" value="UPF0273 PROTEIN TM_0370"/>
    <property type="match status" value="1"/>
</dbReference>
<dbReference type="InParanoid" id="Q2FNQ1"/>